<feature type="compositionally biased region" description="Polar residues" evidence="2">
    <location>
        <begin position="675"/>
        <end position="686"/>
    </location>
</feature>
<sequence length="1005" mass="109433">MLRATMSLVGDPVTSRPLTPSTPPPEQSFTFKPTKQILTMSIYLTKASEADLPTIACIATSAFRPETDALSRRLFPRHLQPKDIPDGEAAYDWRLARKASSLASSESHLVIAVDKDKNVEDRIVGFALWDAPPAEGDDSSPNKPVECDALDKSAFEEMKKTVNQDAIDTLGEKGIAGVWHLDYIGVGPGNQRRGIGKMLLQWGLDRASEEGKDCYLVATEAGRPLYVAAGFEDIRTVLILGIPHYSMILRAGKYSAERAAIAARRVFLFSGKWPHELVKDHSPHIWNVKLSEEFATLVRLSVESHKVELGNVLQRLKEITLKHPNEEPKCLNRDDISEVRAWLRTEGVDSHPRFPRRSAGGEDGNDANRVPSGAASAIRAGTAAFSDITSDSSLDFNYYSSDDEEANESSTIQIKSEDDAPFAPRPNPVTRPFSSNPSSSRASEPGPSASQPPSRPNARTGTTPSNNTAPSTPLRVSDSVNAHFQESLRRAAMTNSASRPRPQASPSRSVARPNNTSQAGPSTTPSRTTPSHQASPSLNRTSATEPRRNASSDRSQVNQSTQSTSQQQPSATINPPRLNAQASNNPVPRALNTPVTSASSSNVASSPTRAREPRSTTNLRPAPITDVPTGSALHRLDGSFDTYRHARGNASSSASLETGISGVSTPNRPDVLSNVGLTSSNSTPATARTRRDIQPPTRQTHDLPLSAVLNPDLSRKRPLEPTTQVTYQTPERPGVSSAATGTNSGSSNERPPQAGTGNATRVNTASSSQPAPTSRTQAANAMPAQTNCSWTIGNARKRQRLNDPTGRSISLDDISDFDATLPNGECFKRHLREWHAWAEPHAKNIDQKLVEIVGHIHSVSNLYQTNSAKRENAMNQIQAAKQSLEENQAVITKNRKIIAVLEEESQGDVLAQEYLDKRKGLLKEHELVHRSFQYELTSAQTILEEIDLQHPTLERKLGELVEDEATLRKKKKSLSSAIKKWEFQTDLMEADGGWAKAMGRWSAGA</sequence>
<evidence type="ECO:0000313" key="4">
    <source>
        <dbReference type="EMBL" id="CAG2007077.1"/>
    </source>
</evidence>
<evidence type="ECO:0000313" key="5">
    <source>
        <dbReference type="Proteomes" id="UP000746612"/>
    </source>
</evidence>
<feature type="region of interest" description="Disordered" evidence="2">
    <location>
        <begin position="491"/>
        <end position="633"/>
    </location>
</feature>
<feature type="compositionally biased region" description="Polar residues" evidence="2">
    <location>
        <begin position="649"/>
        <end position="667"/>
    </location>
</feature>
<feature type="compositionally biased region" description="Low complexity" evidence="2">
    <location>
        <begin position="496"/>
        <end position="513"/>
    </location>
</feature>
<feature type="compositionally biased region" description="Low complexity" evidence="2">
    <location>
        <begin position="555"/>
        <end position="572"/>
    </location>
</feature>
<dbReference type="GO" id="GO:0016747">
    <property type="term" value="F:acyltransferase activity, transferring groups other than amino-acyl groups"/>
    <property type="evidence" value="ECO:0007669"/>
    <property type="project" value="InterPro"/>
</dbReference>
<protein>
    <recommendedName>
        <fullName evidence="3">N-acetyltransferase domain-containing protein</fullName>
    </recommendedName>
</protein>
<evidence type="ECO:0000256" key="2">
    <source>
        <dbReference type="SAM" id="MobiDB-lite"/>
    </source>
</evidence>
<feature type="compositionally biased region" description="Polar residues" evidence="2">
    <location>
        <begin position="755"/>
        <end position="792"/>
    </location>
</feature>
<proteinExistence type="predicted"/>
<feature type="compositionally biased region" description="Low complexity" evidence="2">
    <location>
        <begin position="434"/>
        <end position="443"/>
    </location>
</feature>
<dbReference type="InterPro" id="IPR016181">
    <property type="entry name" value="Acyl_CoA_acyltransferase"/>
</dbReference>
<dbReference type="Gene3D" id="3.40.630.30">
    <property type="match status" value="1"/>
</dbReference>
<feature type="compositionally biased region" description="Low complexity" evidence="2">
    <location>
        <begin position="521"/>
        <end position="531"/>
    </location>
</feature>
<feature type="compositionally biased region" description="Low complexity" evidence="2">
    <location>
        <begin position="736"/>
        <end position="748"/>
    </location>
</feature>
<feature type="compositionally biased region" description="Low complexity" evidence="2">
    <location>
        <begin position="460"/>
        <end position="473"/>
    </location>
</feature>
<dbReference type="PANTHER" id="PTHR42791">
    <property type="entry name" value="GNAT FAMILY ACETYLTRANSFERASE"/>
    <property type="match status" value="1"/>
</dbReference>
<dbReference type="InterPro" id="IPR052523">
    <property type="entry name" value="Trichothecene_AcTrans"/>
</dbReference>
<reference evidence="4" key="1">
    <citation type="submission" date="2021-03" db="EMBL/GenBank/DDBJ databases">
        <authorList>
            <person name="Alouane T."/>
            <person name="Langin T."/>
            <person name="Bonhomme L."/>
        </authorList>
    </citation>
    <scope>NUCLEOTIDE SEQUENCE</scope>
    <source>
        <strain evidence="4">MDC_Fg202</strain>
    </source>
</reference>
<feature type="region of interest" description="Disordered" evidence="2">
    <location>
        <begin position="399"/>
        <end position="476"/>
    </location>
</feature>
<dbReference type="InterPro" id="IPR000182">
    <property type="entry name" value="GNAT_dom"/>
</dbReference>
<name>A0A9N8RP87_GIBZA</name>
<evidence type="ECO:0000259" key="3">
    <source>
        <dbReference type="PROSITE" id="PS51186"/>
    </source>
</evidence>
<feature type="domain" description="N-acetyltransferase" evidence="3">
    <location>
        <begin position="112"/>
        <end position="252"/>
    </location>
</feature>
<dbReference type="PROSITE" id="PS51186">
    <property type="entry name" value="GNAT"/>
    <property type="match status" value="1"/>
</dbReference>
<accession>A0A9N8RP87</accession>
<comment type="caution">
    <text evidence="4">The sequence shown here is derived from an EMBL/GenBank/DDBJ whole genome shotgun (WGS) entry which is preliminary data.</text>
</comment>
<feature type="coiled-coil region" evidence="1">
    <location>
        <begin position="867"/>
        <end position="894"/>
    </location>
</feature>
<organism evidence="4 5">
    <name type="scientific">Gibberella zeae</name>
    <name type="common">Wheat head blight fungus</name>
    <name type="synonym">Fusarium graminearum</name>
    <dbReference type="NCBI Taxonomy" id="5518"/>
    <lineage>
        <taxon>Eukaryota</taxon>
        <taxon>Fungi</taxon>
        <taxon>Dikarya</taxon>
        <taxon>Ascomycota</taxon>
        <taxon>Pezizomycotina</taxon>
        <taxon>Sordariomycetes</taxon>
        <taxon>Hypocreomycetidae</taxon>
        <taxon>Hypocreales</taxon>
        <taxon>Nectriaceae</taxon>
        <taxon>Fusarium</taxon>
    </lineage>
</organism>
<feature type="compositionally biased region" description="Low complexity" evidence="2">
    <location>
        <begin position="592"/>
        <end position="607"/>
    </location>
</feature>
<feature type="region of interest" description="Disordered" evidence="2">
    <location>
        <begin position="350"/>
        <end position="373"/>
    </location>
</feature>
<dbReference type="PANTHER" id="PTHR42791:SF2">
    <property type="entry name" value="N-ACETYLTRANSFERASE DOMAIN-CONTAINING PROTEIN"/>
    <property type="match status" value="1"/>
</dbReference>
<feature type="region of interest" description="Disordered" evidence="2">
    <location>
        <begin position="649"/>
        <end position="809"/>
    </location>
</feature>
<evidence type="ECO:0000256" key="1">
    <source>
        <dbReference type="SAM" id="Coils"/>
    </source>
</evidence>
<dbReference type="Pfam" id="PF00583">
    <property type="entry name" value="Acetyltransf_1"/>
    <property type="match status" value="1"/>
</dbReference>
<gene>
    <name evidence="4" type="ORF">MDCFG202_LOCUS534575</name>
</gene>
<dbReference type="Proteomes" id="UP000746612">
    <property type="component" value="Unassembled WGS sequence"/>
</dbReference>
<feature type="compositionally biased region" description="Polar residues" evidence="2">
    <location>
        <begin position="532"/>
        <end position="544"/>
    </location>
</feature>
<keyword evidence="1" id="KW-0175">Coiled coil</keyword>
<dbReference type="EMBL" id="CAJPIJ010000185">
    <property type="protein sequence ID" value="CAG2007077.1"/>
    <property type="molecule type" value="Genomic_DNA"/>
</dbReference>
<dbReference type="SUPFAM" id="SSF55729">
    <property type="entry name" value="Acyl-CoA N-acyltransferases (Nat)"/>
    <property type="match status" value="1"/>
</dbReference>
<dbReference type="AlphaFoldDB" id="A0A9N8RP87"/>
<feature type="region of interest" description="Disordered" evidence="2">
    <location>
        <begin position="1"/>
        <end position="30"/>
    </location>
</feature>
<dbReference type="CDD" id="cd04301">
    <property type="entry name" value="NAT_SF"/>
    <property type="match status" value="1"/>
</dbReference>